<dbReference type="Proteomes" id="UP001651880">
    <property type="component" value="Unassembled WGS sequence"/>
</dbReference>
<name>A0ABT1NJ30_9FIRM</name>
<dbReference type="InterPro" id="IPR000182">
    <property type="entry name" value="GNAT_dom"/>
</dbReference>
<dbReference type="Gene3D" id="3.40.630.30">
    <property type="match status" value="1"/>
</dbReference>
<organism evidence="2 3">
    <name type="scientific">Lutispora saccharofermentans</name>
    <dbReference type="NCBI Taxonomy" id="3024236"/>
    <lineage>
        <taxon>Bacteria</taxon>
        <taxon>Bacillati</taxon>
        <taxon>Bacillota</taxon>
        <taxon>Clostridia</taxon>
        <taxon>Lutisporales</taxon>
        <taxon>Lutisporaceae</taxon>
        <taxon>Lutispora</taxon>
    </lineage>
</organism>
<gene>
    <name evidence="2" type="ORF">LJD61_16880</name>
</gene>
<sequence length="298" mass="34274">MKIEALKDERIGAFVDYCKKHKMEIDDSFLYDEDLKDFKPDYENPTYIAVDEKGEIKAAASLIIDDYNRRGRRARFRIFHSEVDDIHCYNMLMQAILKHAEGLDKVFIFVPVVNEKLMRFIEELKFRVERYSFLLVREDPELPEVCLPEDYELRAFVPGHDEDIWCQVRNAAFAKLKGSETPITPEGVSAIISGSDYIEGGLMILYHEEKPVGVVRCADDDYEGSPIMNIGPVAIIPEYQGKGLGRSLLRAALRFAKDKSYDRTVLCVNGDNDRAKALYIQEGFKQVEAVACWEYYLI</sequence>
<dbReference type="PROSITE" id="PS51186">
    <property type="entry name" value="GNAT"/>
    <property type="match status" value="1"/>
</dbReference>
<keyword evidence="3" id="KW-1185">Reference proteome</keyword>
<protein>
    <submittedName>
        <fullName evidence="2">GNAT family N-acetyltransferase</fullName>
    </submittedName>
</protein>
<accession>A0ABT1NJ30</accession>
<dbReference type="InterPro" id="IPR016181">
    <property type="entry name" value="Acyl_CoA_acyltransferase"/>
</dbReference>
<evidence type="ECO:0000313" key="3">
    <source>
        <dbReference type="Proteomes" id="UP001651880"/>
    </source>
</evidence>
<evidence type="ECO:0000259" key="1">
    <source>
        <dbReference type="PROSITE" id="PS51186"/>
    </source>
</evidence>
<dbReference type="EMBL" id="JAJEKE010000019">
    <property type="protein sequence ID" value="MCQ1531202.1"/>
    <property type="molecule type" value="Genomic_DNA"/>
</dbReference>
<reference evidence="2 3" key="1">
    <citation type="submission" date="2021-10" db="EMBL/GenBank/DDBJ databases">
        <title>Lutispora strain m25 sp. nov., a thermophilic, non-spore-forming bacterium isolated from a lab-scale methanogenic bioreactor digesting anaerobic sludge.</title>
        <authorList>
            <person name="El Houari A."/>
            <person name="Mcdonald J."/>
        </authorList>
    </citation>
    <scope>NUCLEOTIDE SEQUENCE [LARGE SCALE GENOMIC DNA]</scope>
    <source>
        <strain evidence="3">m25</strain>
    </source>
</reference>
<comment type="caution">
    <text evidence="2">The sequence shown here is derived from an EMBL/GenBank/DDBJ whole genome shotgun (WGS) entry which is preliminary data.</text>
</comment>
<feature type="domain" description="N-acetyltransferase" evidence="1">
    <location>
        <begin position="151"/>
        <end position="298"/>
    </location>
</feature>
<dbReference type="RefSeq" id="WP_255228727.1">
    <property type="nucleotide sequence ID" value="NZ_JAJEKE010000019.1"/>
</dbReference>
<proteinExistence type="predicted"/>
<dbReference type="PANTHER" id="PTHR43617">
    <property type="entry name" value="L-AMINO ACID N-ACETYLTRANSFERASE"/>
    <property type="match status" value="1"/>
</dbReference>
<dbReference type="InterPro" id="IPR050276">
    <property type="entry name" value="MshD_Acetyltransferase"/>
</dbReference>
<dbReference type="CDD" id="cd04301">
    <property type="entry name" value="NAT_SF"/>
    <property type="match status" value="1"/>
</dbReference>
<dbReference type="SUPFAM" id="SSF55729">
    <property type="entry name" value="Acyl-CoA N-acyltransferases (Nat)"/>
    <property type="match status" value="1"/>
</dbReference>
<evidence type="ECO:0000313" key="2">
    <source>
        <dbReference type="EMBL" id="MCQ1531202.1"/>
    </source>
</evidence>
<dbReference type="Pfam" id="PF00583">
    <property type="entry name" value="Acetyltransf_1"/>
    <property type="match status" value="1"/>
</dbReference>